<comment type="catalytic activity">
    <reaction evidence="7">
        <text>adenosine + H2O + H(+) = inosine + NH4(+)</text>
        <dbReference type="Rhea" id="RHEA:24408"/>
        <dbReference type="ChEBI" id="CHEBI:15377"/>
        <dbReference type="ChEBI" id="CHEBI:15378"/>
        <dbReference type="ChEBI" id="CHEBI:16335"/>
        <dbReference type="ChEBI" id="CHEBI:17596"/>
        <dbReference type="ChEBI" id="CHEBI:28938"/>
        <dbReference type="EC" id="3.5.4.4"/>
    </reaction>
    <physiologicalReaction direction="left-to-right" evidence="7">
        <dbReference type="Rhea" id="RHEA:24409"/>
    </physiologicalReaction>
</comment>
<evidence type="ECO:0000256" key="9">
    <source>
        <dbReference type="HAMAP-Rule" id="MF_00540"/>
    </source>
</evidence>
<gene>
    <name evidence="9" type="primary">add</name>
    <name evidence="11" type="ORF">HHL09_21905</name>
</gene>
<protein>
    <recommendedName>
        <fullName evidence="1 9">Adenosine deaminase</fullName>
        <ecNumber evidence="1 9">3.5.4.4</ecNumber>
    </recommendedName>
    <alternativeName>
        <fullName evidence="6 9">Adenosine aminohydrolase</fullName>
    </alternativeName>
</protein>
<feature type="binding site" evidence="9">
    <location>
        <position position="220"/>
    </location>
    <ligand>
        <name>Zn(2+)</name>
        <dbReference type="ChEBI" id="CHEBI:29105"/>
        <note>catalytic</note>
    </ligand>
</feature>
<comment type="catalytic activity">
    <reaction evidence="8">
        <text>2'-deoxyadenosine + H2O + H(+) = 2'-deoxyinosine + NH4(+)</text>
        <dbReference type="Rhea" id="RHEA:28190"/>
        <dbReference type="ChEBI" id="CHEBI:15377"/>
        <dbReference type="ChEBI" id="CHEBI:15378"/>
        <dbReference type="ChEBI" id="CHEBI:17256"/>
        <dbReference type="ChEBI" id="CHEBI:28938"/>
        <dbReference type="ChEBI" id="CHEBI:28997"/>
        <dbReference type="EC" id="3.5.4.4"/>
    </reaction>
    <physiologicalReaction direction="left-to-right" evidence="8">
        <dbReference type="Rhea" id="RHEA:28191"/>
    </physiologicalReaction>
</comment>
<dbReference type="InterPro" id="IPR028893">
    <property type="entry name" value="A_deaminase"/>
</dbReference>
<dbReference type="InterPro" id="IPR001365">
    <property type="entry name" value="A_deaminase_dom"/>
</dbReference>
<comment type="function">
    <text evidence="9">Catalyzes the hydrolytic deamination of adenosine and 2-deoxyadenosine.</text>
</comment>
<name>A0A858RN72_9BACT</name>
<feature type="binding site" evidence="9">
    <location>
        <position position="312"/>
    </location>
    <ligand>
        <name>Zn(2+)</name>
        <dbReference type="ChEBI" id="CHEBI:29105"/>
        <note>catalytic</note>
    </ligand>
</feature>
<dbReference type="GO" id="GO:0006154">
    <property type="term" value="P:adenosine catabolic process"/>
    <property type="evidence" value="ECO:0007669"/>
    <property type="project" value="TreeGrafter"/>
</dbReference>
<dbReference type="GO" id="GO:0043103">
    <property type="term" value="P:hypoxanthine salvage"/>
    <property type="evidence" value="ECO:0007669"/>
    <property type="project" value="TreeGrafter"/>
</dbReference>
<feature type="binding site" evidence="9">
    <location>
        <position position="313"/>
    </location>
    <ligand>
        <name>substrate</name>
    </ligand>
</feature>
<dbReference type="AlphaFoldDB" id="A0A858RN72"/>
<dbReference type="NCBIfam" id="NF006847">
    <property type="entry name" value="PRK09358.1-2"/>
    <property type="match status" value="1"/>
</dbReference>
<evidence type="ECO:0000256" key="2">
    <source>
        <dbReference type="ARBA" id="ARBA00022723"/>
    </source>
</evidence>
<evidence type="ECO:0000256" key="5">
    <source>
        <dbReference type="ARBA" id="ARBA00023080"/>
    </source>
</evidence>
<comment type="cofactor">
    <cofactor evidence="9">
        <name>Zn(2+)</name>
        <dbReference type="ChEBI" id="CHEBI:29105"/>
    </cofactor>
    <text evidence="9">Binds 1 zinc ion per subunit.</text>
</comment>
<evidence type="ECO:0000256" key="1">
    <source>
        <dbReference type="ARBA" id="ARBA00012784"/>
    </source>
</evidence>
<evidence type="ECO:0000256" key="3">
    <source>
        <dbReference type="ARBA" id="ARBA00022801"/>
    </source>
</evidence>
<feature type="domain" description="Adenosine deaminase" evidence="10">
    <location>
        <begin position="31"/>
        <end position="361"/>
    </location>
</feature>
<keyword evidence="12" id="KW-1185">Reference proteome</keyword>
<dbReference type="EMBL" id="CP051774">
    <property type="protein sequence ID" value="QJE98322.1"/>
    <property type="molecule type" value="Genomic_DNA"/>
</dbReference>
<dbReference type="GO" id="GO:0004000">
    <property type="term" value="F:adenosine deaminase activity"/>
    <property type="evidence" value="ECO:0007669"/>
    <property type="project" value="UniProtKB-UniRule"/>
</dbReference>
<feature type="active site" description="Proton donor" evidence="9">
    <location>
        <position position="223"/>
    </location>
</feature>
<dbReference type="GO" id="GO:0046103">
    <property type="term" value="P:inosine biosynthetic process"/>
    <property type="evidence" value="ECO:0007669"/>
    <property type="project" value="TreeGrafter"/>
</dbReference>
<keyword evidence="5 9" id="KW-0546">Nucleotide metabolism</keyword>
<dbReference type="HAMAP" id="MF_00540">
    <property type="entry name" value="A_deaminase"/>
    <property type="match status" value="1"/>
</dbReference>
<dbReference type="KEGG" id="luo:HHL09_21905"/>
<comment type="similarity">
    <text evidence="9">Belongs to the metallo-dependent hydrolases superfamily. Adenosine and AMP deaminases family. Adenosine deaminase subfamily.</text>
</comment>
<feature type="binding site" evidence="9">
    <location>
        <position position="36"/>
    </location>
    <ligand>
        <name>Zn(2+)</name>
        <dbReference type="ChEBI" id="CHEBI:29105"/>
        <note>catalytic</note>
    </ligand>
</feature>
<evidence type="ECO:0000256" key="7">
    <source>
        <dbReference type="ARBA" id="ARBA00047989"/>
    </source>
</evidence>
<dbReference type="Gene3D" id="3.20.20.140">
    <property type="entry name" value="Metal-dependent hydrolases"/>
    <property type="match status" value="1"/>
</dbReference>
<dbReference type="SUPFAM" id="SSF51556">
    <property type="entry name" value="Metallo-dependent hydrolases"/>
    <property type="match status" value="1"/>
</dbReference>
<dbReference type="GO" id="GO:0009168">
    <property type="term" value="P:purine ribonucleoside monophosphate biosynthetic process"/>
    <property type="evidence" value="ECO:0007669"/>
    <property type="project" value="UniProtKB-UniRule"/>
</dbReference>
<sequence>MIEHRYPEFHPVAPLPLGADLVAALDFRRLPKILLHEHLDGGLRPASIIELAKEQGYNGLPTDDAEQLAMWFHRGAQRGNLPEYLEGFAHTIAVMQTKEALVRVAYEFLEDMAVDGVVYAEIRFAPVFHTEKGLTQDEVVEAVLEGLERGRRDFGVEFGLILCAMRDRTDSLEAAELAIRWRDKGVVGFDLAGGEYGHPPKKHVDAFHAIQRANFYITIHAGEAFGPESIWQALQWCGAHRLGHGTRLRNDIEIRPDGSLKLGRLAQYILDRRIPLEMCLSSNVHTGACASFEEHPFALFHRAGFRVFLNTDDRLMSDTEMSKELALATRTFGLSLVELEKMTMNAMKSAFVPHETRVDLIRRRLLPTYSMLFAELTAEAFAKQLPRNPHLS</sequence>
<dbReference type="PANTHER" id="PTHR11409:SF43">
    <property type="entry name" value="ADENOSINE DEAMINASE"/>
    <property type="match status" value="1"/>
</dbReference>
<dbReference type="GO" id="GO:0008270">
    <property type="term" value="F:zinc ion binding"/>
    <property type="evidence" value="ECO:0007669"/>
    <property type="project" value="UniProtKB-UniRule"/>
</dbReference>
<dbReference type="GO" id="GO:0005829">
    <property type="term" value="C:cytosol"/>
    <property type="evidence" value="ECO:0007669"/>
    <property type="project" value="TreeGrafter"/>
</dbReference>
<evidence type="ECO:0000313" key="12">
    <source>
        <dbReference type="Proteomes" id="UP000501812"/>
    </source>
</evidence>
<dbReference type="InterPro" id="IPR006330">
    <property type="entry name" value="Ado/ade_deaminase"/>
</dbReference>
<accession>A0A858RN72</accession>
<evidence type="ECO:0000259" key="10">
    <source>
        <dbReference type="Pfam" id="PF00962"/>
    </source>
</evidence>
<dbReference type="FunFam" id="3.20.20.140:FF:000020">
    <property type="entry name" value="Adenosine deaminase"/>
    <property type="match status" value="1"/>
</dbReference>
<keyword evidence="4 9" id="KW-0862">Zinc</keyword>
<organism evidence="11 12">
    <name type="scientific">Luteolibacter luteus</name>
    <dbReference type="NCBI Taxonomy" id="2728835"/>
    <lineage>
        <taxon>Bacteria</taxon>
        <taxon>Pseudomonadati</taxon>
        <taxon>Verrucomicrobiota</taxon>
        <taxon>Verrucomicrobiia</taxon>
        <taxon>Verrucomicrobiales</taxon>
        <taxon>Verrucomicrobiaceae</taxon>
        <taxon>Luteolibacter</taxon>
    </lineage>
</organism>
<evidence type="ECO:0000313" key="11">
    <source>
        <dbReference type="EMBL" id="QJE98322.1"/>
    </source>
</evidence>
<dbReference type="InterPro" id="IPR032466">
    <property type="entry name" value="Metal_Hydrolase"/>
</dbReference>
<evidence type="ECO:0000256" key="8">
    <source>
        <dbReference type="ARBA" id="ARBA00049213"/>
    </source>
</evidence>
<evidence type="ECO:0000256" key="6">
    <source>
        <dbReference type="ARBA" id="ARBA00031852"/>
    </source>
</evidence>
<feature type="binding site" evidence="9">
    <location>
        <position position="193"/>
    </location>
    <ligand>
        <name>substrate</name>
    </ligand>
</feature>
<evidence type="ECO:0000256" key="4">
    <source>
        <dbReference type="ARBA" id="ARBA00022833"/>
    </source>
</evidence>
<dbReference type="NCBIfam" id="TIGR01430">
    <property type="entry name" value="aden_deam"/>
    <property type="match status" value="1"/>
</dbReference>
<feature type="binding site" evidence="9">
    <location>
        <position position="40"/>
    </location>
    <ligand>
        <name>substrate</name>
    </ligand>
</feature>
<dbReference type="GO" id="GO:0009117">
    <property type="term" value="P:nucleotide metabolic process"/>
    <property type="evidence" value="ECO:0007669"/>
    <property type="project" value="UniProtKB-KW"/>
</dbReference>
<dbReference type="EC" id="3.5.4.4" evidence="1 9"/>
<feature type="binding site" evidence="9">
    <location>
        <position position="38"/>
    </location>
    <ligand>
        <name>substrate</name>
    </ligand>
</feature>
<dbReference type="Proteomes" id="UP000501812">
    <property type="component" value="Chromosome"/>
</dbReference>
<keyword evidence="3 9" id="KW-0378">Hydrolase</keyword>
<feature type="site" description="Important for catalytic activity" evidence="9">
    <location>
        <position position="244"/>
    </location>
</feature>
<reference evidence="11 12" key="1">
    <citation type="submission" date="2020-04" db="EMBL/GenBank/DDBJ databases">
        <title>Luteolibacter sp. G-1-1-1 isolated from soil.</title>
        <authorList>
            <person name="Dahal R.H."/>
        </authorList>
    </citation>
    <scope>NUCLEOTIDE SEQUENCE [LARGE SCALE GENOMIC DNA]</scope>
    <source>
        <strain evidence="11 12">G-1-1-1</strain>
    </source>
</reference>
<keyword evidence="2 9" id="KW-0479">Metal-binding</keyword>
<feature type="binding site" evidence="9">
    <location>
        <position position="38"/>
    </location>
    <ligand>
        <name>Zn(2+)</name>
        <dbReference type="ChEBI" id="CHEBI:29105"/>
        <note>catalytic</note>
    </ligand>
</feature>
<dbReference type="Pfam" id="PF00962">
    <property type="entry name" value="A_deaminase"/>
    <property type="match status" value="1"/>
</dbReference>
<dbReference type="PANTHER" id="PTHR11409">
    <property type="entry name" value="ADENOSINE DEAMINASE"/>
    <property type="match status" value="1"/>
</dbReference>
<proteinExistence type="inferred from homology"/>